<dbReference type="CDD" id="cd00317">
    <property type="entry name" value="cyclophilin"/>
    <property type="match status" value="1"/>
</dbReference>
<dbReference type="PANTHER" id="PTHR45625:SF4">
    <property type="entry name" value="PEPTIDYLPROLYL ISOMERASE DOMAIN AND WD REPEAT-CONTAINING PROTEIN 1"/>
    <property type="match status" value="1"/>
</dbReference>
<dbReference type="InterPro" id="IPR002130">
    <property type="entry name" value="Cyclophilin-type_PPIase_dom"/>
</dbReference>
<keyword evidence="4" id="KW-0697">Rotamase</keyword>
<dbReference type="SUPFAM" id="SSF50891">
    <property type="entry name" value="Cyclophilin-like"/>
    <property type="match status" value="1"/>
</dbReference>
<comment type="function">
    <text evidence="1">PPIases accelerate the folding of proteins. It catalyzes the cis-trans isomerization of proline imidic peptide bonds in oligopeptides.</text>
</comment>
<dbReference type="STRING" id="1220578.FPE01S_01_08130"/>
<dbReference type="RefSeq" id="WP_072053949.1">
    <property type="nucleotide sequence ID" value="NZ_BBWV01000001.1"/>
</dbReference>
<evidence type="ECO:0000313" key="7">
    <source>
        <dbReference type="EMBL" id="GAO41799.1"/>
    </source>
</evidence>
<dbReference type="OrthoDB" id="9807797at2"/>
<dbReference type="PIRSF" id="PIRSF001467">
    <property type="entry name" value="Peptidylpro_ismrse"/>
    <property type="match status" value="1"/>
</dbReference>
<organism evidence="7 8">
    <name type="scientific">Flavihumibacter petaseus NBRC 106054</name>
    <dbReference type="NCBI Taxonomy" id="1220578"/>
    <lineage>
        <taxon>Bacteria</taxon>
        <taxon>Pseudomonadati</taxon>
        <taxon>Bacteroidota</taxon>
        <taxon>Chitinophagia</taxon>
        <taxon>Chitinophagales</taxon>
        <taxon>Chitinophagaceae</taxon>
        <taxon>Flavihumibacter</taxon>
    </lineage>
</organism>
<evidence type="ECO:0000313" key="8">
    <source>
        <dbReference type="Proteomes" id="UP000033121"/>
    </source>
</evidence>
<keyword evidence="5 7" id="KW-0413">Isomerase</keyword>
<protein>
    <recommendedName>
        <fullName evidence="3">peptidylprolyl isomerase</fullName>
        <ecNumber evidence="3">5.2.1.8</ecNumber>
    </recommendedName>
</protein>
<comment type="caution">
    <text evidence="7">The sequence shown here is derived from an EMBL/GenBank/DDBJ whole genome shotgun (WGS) entry which is preliminary data.</text>
</comment>
<dbReference type="PROSITE" id="PS50072">
    <property type="entry name" value="CSA_PPIASE_2"/>
    <property type="match status" value="1"/>
</dbReference>
<dbReference type="PROSITE" id="PS51257">
    <property type="entry name" value="PROKAR_LIPOPROTEIN"/>
    <property type="match status" value="1"/>
</dbReference>
<dbReference type="GO" id="GO:0003755">
    <property type="term" value="F:peptidyl-prolyl cis-trans isomerase activity"/>
    <property type="evidence" value="ECO:0007669"/>
    <property type="project" value="UniProtKB-KW"/>
</dbReference>
<dbReference type="Gene3D" id="2.40.100.10">
    <property type="entry name" value="Cyclophilin-like"/>
    <property type="match status" value="1"/>
</dbReference>
<dbReference type="InterPro" id="IPR044666">
    <property type="entry name" value="Cyclophilin_A-like"/>
</dbReference>
<dbReference type="InterPro" id="IPR029000">
    <property type="entry name" value="Cyclophilin-like_dom_sf"/>
</dbReference>
<dbReference type="Proteomes" id="UP000033121">
    <property type="component" value="Unassembled WGS sequence"/>
</dbReference>
<evidence type="ECO:0000256" key="2">
    <source>
        <dbReference type="ARBA" id="ARBA00007365"/>
    </source>
</evidence>
<comment type="similarity">
    <text evidence="2">Belongs to the cyclophilin-type PPIase family.</text>
</comment>
<dbReference type="InterPro" id="IPR024936">
    <property type="entry name" value="Cyclophilin-type_PPIase"/>
</dbReference>
<dbReference type="EMBL" id="BBWV01000001">
    <property type="protein sequence ID" value="GAO41799.1"/>
    <property type="molecule type" value="Genomic_DNA"/>
</dbReference>
<evidence type="ECO:0000256" key="4">
    <source>
        <dbReference type="ARBA" id="ARBA00023110"/>
    </source>
</evidence>
<proteinExistence type="inferred from homology"/>
<evidence type="ECO:0000256" key="5">
    <source>
        <dbReference type="ARBA" id="ARBA00023235"/>
    </source>
</evidence>
<dbReference type="PANTHER" id="PTHR45625">
    <property type="entry name" value="PEPTIDYL-PROLYL CIS-TRANS ISOMERASE-RELATED"/>
    <property type="match status" value="1"/>
</dbReference>
<dbReference type="Pfam" id="PF00160">
    <property type="entry name" value="Pro_isomerase"/>
    <property type="match status" value="1"/>
</dbReference>
<keyword evidence="8" id="KW-1185">Reference proteome</keyword>
<feature type="domain" description="PPIase cyclophilin-type" evidence="6">
    <location>
        <begin position="42"/>
        <end position="234"/>
    </location>
</feature>
<reference evidence="7 8" key="1">
    <citation type="submission" date="2015-04" db="EMBL/GenBank/DDBJ databases">
        <title>Whole genome shotgun sequence of Flavihumibacter petaseus NBRC 106054.</title>
        <authorList>
            <person name="Miyazawa S."/>
            <person name="Hosoyama A."/>
            <person name="Hashimoto M."/>
            <person name="Noguchi M."/>
            <person name="Tsuchikane K."/>
            <person name="Ohji S."/>
            <person name="Yamazoe A."/>
            <person name="Ichikawa N."/>
            <person name="Kimura A."/>
            <person name="Fujita N."/>
        </authorList>
    </citation>
    <scope>NUCLEOTIDE SEQUENCE [LARGE SCALE GENOMIC DNA]</scope>
    <source>
        <strain evidence="7 8">NBRC 106054</strain>
    </source>
</reference>
<evidence type="ECO:0000259" key="6">
    <source>
        <dbReference type="PROSITE" id="PS50072"/>
    </source>
</evidence>
<sequence>MTHRFFLFVLLLFALGFLAVSCNPRIADGVRKKDLRKDVLLQTSMGDIRLRLFNETPLHRNNFIRLVKEGYYDSIQFHRVIDNFMIQAGDPNSRRATDTTQLGEGDKPYTIPAEFVPSLYHRKGVLAAARMGDDVNPKKESSGSQFYIVEGKKFTDAGLDSVEVFRLKGRKIPADQRAVYKTEGGAPHLDQNYTIFGEVISGMSVVEAIAAVPTSGREGGDRPLQPVRIVKARLVKQ</sequence>
<gene>
    <name evidence="7" type="ORF">FPE01S_01_08130</name>
</gene>
<dbReference type="EC" id="5.2.1.8" evidence="3"/>
<accession>A0A0E9MW29</accession>
<name>A0A0E9MW29_9BACT</name>
<evidence type="ECO:0000256" key="3">
    <source>
        <dbReference type="ARBA" id="ARBA00013194"/>
    </source>
</evidence>
<evidence type="ECO:0000256" key="1">
    <source>
        <dbReference type="ARBA" id="ARBA00002388"/>
    </source>
</evidence>
<dbReference type="AlphaFoldDB" id="A0A0E9MW29"/>